<dbReference type="Pfam" id="PF14697">
    <property type="entry name" value="Fer4_21"/>
    <property type="match status" value="1"/>
</dbReference>
<dbReference type="SUPFAM" id="SSF54862">
    <property type="entry name" value="4Fe-4S ferredoxins"/>
    <property type="match status" value="1"/>
</dbReference>
<dbReference type="GO" id="GO:0051539">
    <property type="term" value="F:4 iron, 4 sulfur cluster binding"/>
    <property type="evidence" value="ECO:0007669"/>
    <property type="project" value="UniProtKB-KW"/>
</dbReference>
<dbReference type="EMBL" id="VSSQ01022618">
    <property type="protein sequence ID" value="MPM69051.1"/>
    <property type="molecule type" value="Genomic_DNA"/>
</dbReference>
<feature type="domain" description="4Fe-4S ferredoxin-type" evidence="5">
    <location>
        <begin position="254"/>
        <end position="283"/>
    </location>
</feature>
<gene>
    <name evidence="6" type="ORF">SDC9_115995</name>
</gene>
<keyword evidence="2" id="KW-0479">Metal-binding</keyword>
<evidence type="ECO:0000256" key="3">
    <source>
        <dbReference type="ARBA" id="ARBA00023004"/>
    </source>
</evidence>
<dbReference type="InterPro" id="IPR007160">
    <property type="entry name" value="DUF362"/>
</dbReference>
<dbReference type="AlphaFoldDB" id="A0A645BWN0"/>
<name>A0A645BWN0_9ZZZZ</name>
<dbReference type="Pfam" id="PF04015">
    <property type="entry name" value="DUF362"/>
    <property type="match status" value="1"/>
</dbReference>
<protein>
    <recommendedName>
        <fullName evidence="5">4Fe-4S ferredoxin-type domain-containing protein</fullName>
    </recommendedName>
</protein>
<dbReference type="PROSITE" id="PS51379">
    <property type="entry name" value="4FE4S_FER_2"/>
    <property type="match status" value="2"/>
</dbReference>
<sequence>MLDGIYKTTGIKEVCDKYGVKLNYDMTSFERETENSLAVNHVGILGAVAQAGVFINFAKLKSHSLTTMTGAAKNLYGLIPGLTKVEYHARFDTIESFTRLICDINRAAPPDISIVDAVMAMEGNGPTGGSPKKVGIIAASKDAFAVDYALCRVISFDPASVPILKCAMDNEIINPVKIEIRGDIPENYKISDFALPDSRKQGIIARLPSIGGGKLREWLAPRPVINRSICVGCGECIRLCPKKTISLIEYHGRRIAKIDKSNCIRCYCCQELCPRKAVDIKTNPLLKI</sequence>
<evidence type="ECO:0000259" key="5">
    <source>
        <dbReference type="PROSITE" id="PS51379"/>
    </source>
</evidence>
<keyword evidence="3" id="KW-0408">Iron</keyword>
<proteinExistence type="predicted"/>
<evidence type="ECO:0000256" key="2">
    <source>
        <dbReference type="ARBA" id="ARBA00022723"/>
    </source>
</evidence>
<reference evidence="6" key="1">
    <citation type="submission" date="2019-08" db="EMBL/GenBank/DDBJ databases">
        <authorList>
            <person name="Kucharzyk K."/>
            <person name="Murdoch R.W."/>
            <person name="Higgins S."/>
            <person name="Loffler F."/>
        </authorList>
    </citation>
    <scope>NUCLEOTIDE SEQUENCE</scope>
</reference>
<feature type="domain" description="4Fe-4S ferredoxin-type" evidence="5">
    <location>
        <begin position="221"/>
        <end position="250"/>
    </location>
</feature>
<dbReference type="GO" id="GO:0046872">
    <property type="term" value="F:metal ion binding"/>
    <property type="evidence" value="ECO:0007669"/>
    <property type="project" value="UniProtKB-KW"/>
</dbReference>
<accession>A0A645BWN0</accession>
<organism evidence="6">
    <name type="scientific">bioreactor metagenome</name>
    <dbReference type="NCBI Taxonomy" id="1076179"/>
    <lineage>
        <taxon>unclassified sequences</taxon>
        <taxon>metagenomes</taxon>
        <taxon>ecological metagenomes</taxon>
    </lineage>
</organism>
<dbReference type="InterPro" id="IPR050157">
    <property type="entry name" value="PSI_iron-sulfur_center"/>
</dbReference>
<dbReference type="PROSITE" id="PS00198">
    <property type="entry name" value="4FE4S_FER_1"/>
    <property type="match status" value="1"/>
</dbReference>
<dbReference type="Gene3D" id="3.30.70.20">
    <property type="match status" value="1"/>
</dbReference>
<keyword evidence="1" id="KW-0004">4Fe-4S</keyword>
<dbReference type="InterPro" id="IPR017900">
    <property type="entry name" value="4Fe4S_Fe_S_CS"/>
</dbReference>
<keyword evidence="4" id="KW-0411">Iron-sulfur</keyword>
<dbReference type="PANTHER" id="PTHR24960">
    <property type="entry name" value="PHOTOSYSTEM I IRON-SULFUR CENTER-RELATED"/>
    <property type="match status" value="1"/>
</dbReference>
<evidence type="ECO:0000313" key="6">
    <source>
        <dbReference type="EMBL" id="MPM69051.1"/>
    </source>
</evidence>
<dbReference type="PANTHER" id="PTHR24960:SF76">
    <property type="entry name" value="4FE-4S FERREDOXIN-TYPE DOMAIN-CONTAINING PROTEIN"/>
    <property type="match status" value="1"/>
</dbReference>
<dbReference type="InterPro" id="IPR017896">
    <property type="entry name" value="4Fe4S_Fe-S-bd"/>
</dbReference>
<evidence type="ECO:0000256" key="1">
    <source>
        <dbReference type="ARBA" id="ARBA00022485"/>
    </source>
</evidence>
<evidence type="ECO:0000256" key="4">
    <source>
        <dbReference type="ARBA" id="ARBA00023014"/>
    </source>
</evidence>
<comment type="caution">
    <text evidence="6">The sequence shown here is derived from an EMBL/GenBank/DDBJ whole genome shotgun (WGS) entry which is preliminary data.</text>
</comment>